<reference evidence="2 3" key="1">
    <citation type="submission" date="2022-01" db="EMBL/GenBank/DDBJ databases">
        <title>Paraglaciecola sp. G1-23.</title>
        <authorList>
            <person name="Jin M.S."/>
            <person name="Han D.M."/>
            <person name="Kim H.M."/>
            <person name="Jeon C.O."/>
        </authorList>
    </citation>
    <scope>NUCLEOTIDE SEQUENCE [LARGE SCALE GENOMIC DNA]</scope>
    <source>
        <strain evidence="2 3">G1-23</strain>
    </source>
</reference>
<comment type="caution">
    <text evidence="2">The sequence shown here is derived from an EMBL/GenBank/DDBJ whole genome shotgun (WGS) entry which is preliminary data.</text>
</comment>
<evidence type="ECO:0000313" key="3">
    <source>
        <dbReference type="Proteomes" id="UP001521137"/>
    </source>
</evidence>
<evidence type="ECO:0000256" key="1">
    <source>
        <dbReference type="SAM" id="Phobius"/>
    </source>
</evidence>
<dbReference type="RefSeq" id="WP_235311714.1">
    <property type="nucleotide sequence ID" value="NZ_JAKGAS010000003.1"/>
</dbReference>
<name>A0ABS9D581_9ALTE</name>
<keyword evidence="1" id="KW-0812">Transmembrane</keyword>
<dbReference type="Proteomes" id="UP001521137">
    <property type="component" value="Unassembled WGS sequence"/>
</dbReference>
<gene>
    <name evidence="2" type="ORF">L0668_08250</name>
</gene>
<keyword evidence="3" id="KW-1185">Reference proteome</keyword>
<evidence type="ECO:0000313" key="2">
    <source>
        <dbReference type="EMBL" id="MCF2948093.1"/>
    </source>
</evidence>
<organism evidence="2 3">
    <name type="scientific">Paraglaciecola algarum</name>
    <dbReference type="NCBI Taxonomy" id="3050085"/>
    <lineage>
        <taxon>Bacteria</taxon>
        <taxon>Pseudomonadati</taxon>
        <taxon>Pseudomonadota</taxon>
        <taxon>Gammaproteobacteria</taxon>
        <taxon>Alteromonadales</taxon>
        <taxon>Alteromonadaceae</taxon>
        <taxon>Paraglaciecola</taxon>
    </lineage>
</organism>
<protein>
    <submittedName>
        <fullName evidence="2">MerC domain-containing protein</fullName>
    </submittedName>
</protein>
<proteinExistence type="predicted"/>
<dbReference type="InterPro" id="IPR004891">
    <property type="entry name" value="Mercury-R_MerC"/>
</dbReference>
<dbReference type="Pfam" id="PF03203">
    <property type="entry name" value="MerC"/>
    <property type="match status" value="1"/>
</dbReference>
<accession>A0ABS9D581</accession>
<dbReference type="EMBL" id="JAKGAS010000003">
    <property type="protein sequence ID" value="MCF2948093.1"/>
    <property type="molecule type" value="Genomic_DNA"/>
</dbReference>
<feature type="transmembrane region" description="Helical" evidence="1">
    <location>
        <begin position="52"/>
        <end position="71"/>
    </location>
</feature>
<keyword evidence="1" id="KW-1133">Transmembrane helix</keyword>
<sequence>MQNTEDKTFLDKLGIFASGLCALHCLSLPILIPLLPFVGSLFFAQDWFEKTILSMSMVVGFWALFIGFYRYHRQIYPLYSLMLGGLIYWNKDIFGESYEPFTIAIGAFLIIGAHLTNLKLCKSCQSCESESGCGASSES</sequence>
<keyword evidence="1" id="KW-0472">Membrane</keyword>
<feature type="transmembrane region" description="Helical" evidence="1">
    <location>
        <begin position="12"/>
        <end position="32"/>
    </location>
</feature>